<evidence type="ECO:0000313" key="6">
    <source>
        <dbReference type="EMBL" id="KAK9751826.1"/>
    </source>
</evidence>
<evidence type="ECO:0000256" key="2">
    <source>
        <dbReference type="ARBA" id="ARBA00022900"/>
    </source>
</evidence>
<keyword evidence="2 6" id="KW-0722">Serine protease inhibitor</keyword>
<keyword evidence="4" id="KW-0732">Signal</keyword>
<dbReference type="InterPro" id="IPR036186">
    <property type="entry name" value="Serpin_sf"/>
</dbReference>
<dbReference type="PANTHER" id="PTHR11461">
    <property type="entry name" value="SERINE PROTEASE INHIBITOR, SERPIN"/>
    <property type="match status" value="1"/>
</dbReference>
<dbReference type="CDD" id="cd19598">
    <property type="entry name" value="serpin77Ba-like_insects"/>
    <property type="match status" value="1"/>
</dbReference>
<dbReference type="SUPFAM" id="SSF56574">
    <property type="entry name" value="Serpins"/>
    <property type="match status" value="1"/>
</dbReference>
<dbReference type="SMART" id="SM00093">
    <property type="entry name" value="SERPIN"/>
    <property type="match status" value="1"/>
</dbReference>
<dbReference type="EMBL" id="JASPKY010000025">
    <property type="protein sequence ID" value="KAK9751826.1"/>
    <property type="molecule type" value="Genomic_DNA"/>
</dbReference>
<dbReference type="InterPro" id="IPR023796">
    <property type="entry name" value="Serpin_dom"/>
</dbReference>
<keyword evidence="7" id="KW-1185">Reference proteome</keyword>
<evidence type="ECO:0000256" key="1">
    <source>
        <dbReference type="ARBA" id="ARBA00022690"/>
    </source>
</evidence>
<proteinExistence type="inferred from homology"/>
<dbReference type="GO" id="GO:0004867">
    <property type="term" value="F:serine-type endopeptidase inhibitor activity"/>
    <property type="evidence" value="ECO:0007669"/>
    <property type="project" value="UniProtKB-KW"/>
</dbReference>
<comment type="similarity">
    <text evidence="3">Belongs to the serpin family.</text>
</comment>
<organism evidence="6 7">
    <name type="scientific">Popillia japonica</name>
    <name type="common">Japanese beetle</name>
    <dbReference type="NCBI Taxonomy" id="7064"/>
    <lineage>
        <taxon>Eukaryota</taxon>
        <taxon>Metazoa</taxon>
        <taxon>Ecdysozoa</taxon>
        <taxon>Arthropoda</taxon>
        <taxon>Hexapoda</taxon>
        <taxon>Insecta</taxon>
        <taxon>Pterygota</taxon>
        <taxon>Neoptera</taxon>
        <taxon>Endopterygota</taxon>
        <taxon>Coleoptera</taxon>
        <taxon>Polyphaga</taxon>
        <taxon>Scarabaeiformia</taxon>
        <taxon>Scarabaeidae</taxon>
        <taxon>Rutelinae</taxon>
        <taxon>Popillia</taxon>
    </lineage>
</organism>
<evidence type="ECO:0000256" key="3">
    <source>
        <dbReference type="RuleBase" id="RU000411"/>
    </source>
</evidence>
<dbReference type="PANTHER" id="PTHR11461:SF367">
    <property type="entry name" value="GH21475P-RELATED"/>
    <property type="match status" value="1"/>
</dbReference>
<gene>
    <name evidence="6" type="ORF">QE152_g4729</name>
</gene>
<evidence type="ECO:0000313" key="7">
    <source>
        <dbReference type="Proteomes" id="UP001458880"/>
    </source>
</evidence>
<dbReference type="Proteomes" id="UP001458880">
    <property type="component" value="Unassembled WGS sequence"/>
</dbReference>
<accession>A0AAW1MWX2</accession>
<feature type="domain" description="Serpin" evidence="5">
    <location>
        <begin position="47"/>
        <end position="410"/>
    </location>
</feature>
<name>A0AAW1MWX2_POPJA</name>
<dbReference type="InterPro" id="IPR042178">
    <property type="entry name" value="Serpin_sf_1"/>
</dbReference>
<comment type="caution">
    <text evidence="6">The sequence shown here is derived from an EMBL/GenBank/DDBJ whole genome shotgun (WGS) entry which is preliminary data.</text>
</comment>
<dbReference type="InterPro" id="IPR042185">
    <property type="entry name" value="Serpin_sf_2"/>
</dbReference>
<dbReference type="Gene3D" id="2.30.39.10">
    <property type="entry name" value="Alpha-1-antitrypsin, domain 1"/>
    <property type="match status" value="1"/>
</dbReference>
<evidence type="ECO:0000256" key="4">
    <source>
        <dbReference type="SAM" id="SignalP"/>
    </source>
</evidence>
<feature type="chain" id="PRO_5043889651" evidence="4">
    <location>
        <begin position="26"/>
        <end position="414"/>
    </location>
</feature>
<dbReference type="AlphaFoldDB" id="A0AAW1MWX2"/>
<sequence>MCAKYFYWCSTLAYLSVLSHVSVHTQNVQDVKKLSESLDNFALKFLAKTSRQIGDSANLAVSPYTIWNLLNILREGALENTATELENALGIPPNQNNDEFRATYQRFANYLNKQGDSEVTLDTTNSIFTAADQKLKPEYLRIVQNFYNTEIKSVDFRDVNSAVSIINNRIKEATRGRISNFVKPDDVENAEVFLSSVLFFKGMWVNQFNKSKTTREPFYDDNGNQIGVVDMMNSFNPYPFSLVLDGKAIAAELPYKGNVSMIAILPKRGHTLSSVLDTLENTSFSKVLDALEQSVIDFGEDPVYMHIPKFSIISDLTINVILDQMGIRDLLNDRNANLLGMFYHLLHVSRVLQRAEIQVDEEGTVASAVAGSVIEYKTTPPKFVANKPFAYFIVDKISRAIVFAGKLSNPRKLS</sequence>
<dbReference type="Pfam" id="PF00079">
    <property type="entry name" value="Serpin"/>
    <property type="match status" value="1"/>
</dbReference>
<keyword evidence="1 6" id="KW-0646">Protease inhibitor</keyword>
<reference evidence="6 7" key="1">
    <citation type="journal article" date="2024" name="BMC Genomics">
        <title>De novo assembly and annotation of Popillia japonica's genome with initial clues to its potential as an invasive pest.</title>
        <authorList>
            <person name="Cucini C."/>
            <person name="Boschi S."/>
            <person name="Funari R."/>
            <person name="Cardaioli E."/>
            <person name="Iannotti N."/>
            <person name="Marturano G."/>
            <person name="Paoli F."/>
            <person name="Bruttini M."/>
            <person name="Carapelli A."/>
            <person name="Frati F."/>
            <person name="Nardi F."/>
        </authorList>
    </citation>
    <scope>NUCLEOTIDE SEQUENCE [LARGE SCALE GENOMIC DNA]</scope>
    <source>
        <strain evidence="6">DMR45628</strain>
    </source>
</reference>
<feature type="signal peptide" evidence="4">
    <location>
        <begin position="1"/>
        <end position="25"/>
    </location>
</feature>
<protein>
    <submittedName>
        <fullName evidence="6">Serpin (Serine protease inhibitor)</fullName>
    </submittedName>
</protein>
<dbReference type="GO" id="GO:0005615">
    <property type="term" value="C:extracellular space"/>
    <property type="evidence" value="ECO:0007669"/>
    <property type="project" value="InterPro"/>
</dbReference>
<dbReference type="InterPro" id="IPR000215">
    <property type="entry name" value="Serpin_fam"/>
</dbReference>
<dbReference type="Gene3D" id="3.30.497.10">
    <property type="entry name" value="Antithrombin, subunit I, domain 2"/>
    <property type="match status" value="1"/>
</dbReference>
<evidence type="ECO:0000259" key="5">
    <source>
        <dbReference type="SMART" id="SM00093"/>
    </source>
</evidence>